<evidence type="ECO:0000256" key="5">
    <source>
        <dbReference type="HAMAP-Rule" id="MF_01114"/>
    </source>
</evidence>
<dbReference type="InterPro" id="IPR053925">
    <property type="entry name" value="RecX_HTH_3rd"/>
</dbReference>
<feature type="domain" description="RecX second three-helical" evidence="6">
    <location>
        <begin position="105"/>
        <end position="144"/>
    </location>
</feature>
<feature type="domain" description="RecX first three-helical" evidence="8">
    <location>
        <begin position="59"/>
        <end position="96"/>
    </location>
</feature>
<comment type="caution">
    <text evidence="9">The sequence shown here is derived from an EMBL/GenBank/DDBJ whole genome shotgun (WGS) entry which is preliminary data.</text>
</comment>
<proteinExistence type="inferred from homology"/>
<feature type="domain" description="RecX third three-helical" evidence="7">
    <location>
        <begin position="156"/>
        <end position="196"/>
    </location>
</feature>
<protein>
    <recommendedName>
        <fullName evidence="3 5">Regulatory protein RecX</fullName>
    </recommendedName>
</protein>
<dbReference type="GO" id="GO:0005737">
    <property type="term" value="C:cytoplasm"/>
    <property type="evidence" value="ECO:0007669"/>
    <property type="project" value="UniProtKB-SubCell"/>
</dbReference>
<gene>
    <name evidence="5" type="primary">recX</name>
    <name evidence="9" type="ORF">H9753_10510</name>
</gene>
<evidence type="ECO:0000256" key="1">
    <source>
        <dbReference type="ARBA" id="ARBA00004496"/>
    </source>
</evidence>
<evidence type="ECO:0000256" key="2">
    <source>
        <dbReference type="ARBA" id="ARBA00009695"/>
    </source>
</evidence>
<dbReference type="InterPro" id="IPR053924">
    <property type="entry name" value="RecX_HTH_2nd"/>
</dbReference>
<accession>A0A9D2TD21</accession>
<evidence type="ECO:0000256" key="4">
    <source>
        <dbReference type="ARBA" id="ARBA00022490"/>
    </source>
</evidence>
<dbReference type="PANTHER" id="PTHR33602:SF1">
    <property type="entry name" value="REGULATORY PROTEIN RECX FAMILY PROTEIN"/>
    <property type="match status" value="1"/>
</dbReference>
<dbReference type="EMBL" id="DWVZ01000142">
    <property type="protein sequence ID" value="HJC64032.1"/>
    <property type="molecule type" value="Genomic_DNA"/>
</dbReference>
<reference evidence="9" key="1">
    <citation type="journal article" date="2021" name="PeerJ">
        <title>Extensive microbial diversity within the chicken gut microbiome revealed by metagenomics and culture.</title>
        <authorList>
            <person name="Gilroy R."/>
            <person name="Ravi A."/>
            <person name="Getino M."/>
            <person name="Pursley I."/>
            <person name="Horton D.L."/>
            <person name="Alikhan N.F."/>
            <person name="Baker D."/>
            <person name="Gharbi K."/>
            <person name="Hall N."/>
            <person name="Watson M."/>
            <person name="Adriaenssens E.M."/>
            <person name="Foster-Nyarko E."/>
            <person name="Jarju S."/>
            <person name="Secka A."/>
            <person name="Antonio M."/>
            <person name="Oren A."/>
            <person name="Chaudhuri R.R."/>
            <person name="La Ragione R."/>
            <person name="Hildebrand F."/>
            <person name="Pallen M.J."/>
        </authorList>
    </citation>
    <scope>NUCLEOTIDE SEQUENCE</scope>
    <source>
        <strain evidence="9">ChiBcec2-3848</strain>
    </source>
</reference>
<evidence type="ECO:0000256" key="3">
    <source>
        <dbReference type="ARBA" id="ARBA00018111"/>
    </source>
</evidence>
<reference evidence="9" key="2">
    <citation type="submission" date="2021-04" db="EMBL/GenBank/DDBJ databases">
        <authorList>
            <person name="Gilroy R."/>
        </authorList>
    </citation>
    <scope>NUCLEOTIDE SEQUENCE</scope>
    <source>
        <strain evidence="9">ChiBcec2-3848</strain>
    </source>
</reference>
<keyword evidence="4 5" id="KW-0963">Cytoplasm</keyword>
<name>A0A9D2TD21_9FIRM</name>
<comment type="function">
    <text evidence="5">Modulates RecA activity.</text>
</comment>
<dbReference type="GO" id="GO:0006282">
    <property type="term" value="P:regulation of DNA repair"/>
    <property type="evidence" value="ECO:0007669"/>
    <property type="project" value="UniProtKB-UniRule"/>
</dbReference>
<organism evidence="9 10">
    <name type="scientific">Candidatus Blautia merdavium</name>
    <dbReference type="NCBI Taxonomy" id="2838494"/>
    <lineage>
        <taxon>Bacteria</taxon>
        <taxon>Bacillati</taxon>
        <taxon>Bacillota</taxon>
        <taxon>Clostridia</taxon>
        <taxon>Lachnospirales</taxon>
        <taxon>Lachnospiraceae</taxon>
        <taxon>Blautia</taxon>
    </lineage>
</organism>
<comment type="similarity">
    <text evidence="2 5">Belongs to the RecX family.</text>
</comment>
<evidence type="ECO:0000259" key="8">
    <source>
        <dbReference type="Pfam" id="PF21982"/>
    </source>
</evidence>
<dbReference type="AlphaFoldDB" id="A0A9D2TD21"/>
<dbReference type="InterPro" id="IPR036388">
    <property type="entry name" value="WH-like_DNA-bd_sf"/>
</dbReference>
<evidence type="ECO:0000313" key="9">
    <source>
        <dbReference type="EMBL" id="HJC64032.1"/>
    </source>
</evidence>
<dbReference type="Proteomes" id="UP000823886">
    <property type="component" value="Unassembled WGS sequence"/>
</dbReference>
<dbReference type="HAMAP" id="MF_01114">
    <property type="entry name" value="RecX"/>
    <property type="match status" value="1"/>
</dbReference>
<dbReference type="PANTHER" id="PTHR33602">
    <property type="entry name" value="REGULATORY PROTEIN RECX FAMILY PROTEIN"/>
    <property type="match status" value="1"/>
</dbReference>
<dbReference type="InterPro" id="IPR003783">
    <property type="entry name" value="Regulatory_RecX"/>
</dbReference>
<sequence length="205" mass="23798">MTVTDIKSVTKQKFQVELDGEAAFVLYRGELSRYSIEKGKELPQQVYRELVEEVLTKRAKLRAMHLLQKADKTKAELIRKLEQGGYPPQAVETAVSYVESFHYLDDARYASLYVQSQKEKKGSARLRMELLRKGISQELVQQALEELEETADPRQTIRELLARKRIRSGPMEEKEKQRLYGFFMRKGFASADILAVFREAEQESF</sequence>
<dbReference type="Gene3D" id="1.10.10.10">
    <property type="entry name" value="Winged helix-like DNA-binding domain superfamily/Winged helix DNA-binding domain"/>
    <property type="match status" value="3"/>
</dbReference>
<evidence type="ECO:0000259" key="6">
    <source>
        <dbReference type="Pfam" id="PF02631"/>
    </source>
</evidence>
<comment type="subcellular location">
    <subcellularLocation>
        <location evidence="1 5">Cytoplasm</location>
    </subcellularLocation>
</comment>
<evidence type="ECO:0000259" key="7">
    <source>
        <dbReference type="Pfam" id="PF21981"/>
    </source>
</evidence>
<evidence type="ECO:0000313" key="10">
    <source>
        <dbReference type="Proteomes" id="UP000823886"/>
    </source>
</evidence>
<dbReference type="Pfam" id="PF21982">
    <property type="entry name" value="RecX_HTH1"/>
    <property type="match status" value="1"/>
</dbReference>
<dbReference type="InterPro" id="IPR053926">
    <property type="entry name" value="RecX_HTH_1st"/>
</dbReference>
<dbReference type="Pfam" id="PF21981">
    <property type="entry name" value="RecX_HTH3"/>
    <property type="match status" value="1"/>
</dbReference>
<dbReference type="Pfam" id="PF02631">
    <property type="entry name" value="RecX_HTH2"/>
    <property type="match status" value="1"/>
</dbReference>